<reference evidence="1 2" key="1">
    <citation type="journal article" date="2014" name="PLoS ONE">
        <title>Global Analysis of Gene Expression Profiles in Physic Nut (Jatropha curcas L.) Seedlings Exposed to Salt Stress.</title>
        <authorList>
            <person name="Zhang L."/>
            <person name="Zhang C."/>
            <person name="Wu P."/>
            <person name="Chen Y."/>
            <person name="Li M."/>
            <person name="Jiang H."/>
            <person name="Wu G."/>
        </authorList>
    </citation>
    <scope>NUCLEOTIDE SEQUENCE [LARGE SCALE GENOMIC DNA]</scope>
    <source>
        <strain evidence="2">cv. GZQX0401</strain>
        <tissue evidence="1">Young leaves</tissue>
    </source>
</reference>
<evidence type="ECO:0000313" key="2">
    <source>
        <dbReference type="Proteomes" id="UP000027138"/>
    </source>
</evidence>
<evidence type="ECO:0000313" key="1">
    <source>
        <dbReference type="EMBL" id="KDP31540.1"/>
    </source>
</evidence>
<gene>
    <name evidence="1" type="ORF">JCGZ_15367</name>
</gene>
<dbReference type="KEGG" id="jcu:105640158"/>
<dbReference type="EMBL" id="KK914616">
    <property type="protein sequence ID" value="KDP31540.1"/>
    <property type="molecule type" value="Genomic_DNA"/>
</dbReference>
<dbReference type="PANTHER" id="PTHR33321">
    <property type="match status" value="1"/>
</dbReference>
<accession>A0A067KGZ6</accession>
<protein>
    <submittedName>
        <fullName evidence="1">Uncharacterized protein</fullName>
    </submittedName>
</protein>
<dbReference type="Pfam" id="PF04450">
    <property type="entry name" value="BSP"/>
    <property type="match status" value="1"/>
</dbReference>
<dbReference type="AlphaFoldDB" id="A0A067KGZ6"/>
<dbReference type="Proteomes" id="UP000027138">
    <property type="component" value="Unassembled WGS sequence"/>
</dbReference>
<dbReference type="OrthoDB" id="1924946at2759"/>
<keyword evidence="2" id="KW-1185">Reference proteome</keyword>
<name>A0A067KGZ6_JATCU</name>
<proteinExistence type="predicted"/>
<dbReference type="STRING" id="180498.A0A067KGZ6"/>
<dbReference type="InterPro" id="IPR007541">
    <property type="entry name" value="Uncharacterised_BSP"/>
</dbReference>
<sequence>MDDQQLFQPLLPTATISCCSSATLYNNDEEDHIKVLSSNSSVILRLFTIFSVGVVSIWANYEASKGFDITIINDAKDSPAGKRFALFYMSNDKAIRIIQNTSSFVETFLYPNINNYNKKYVSHVTLRLASTNLTDLVVVETNADHEFAIHLSPSVMGNHKNLDYAVTSSILQGMAQIWLWNGESRAPRWILDGLVEYIKKTAGFSPMAVGWELPEYCNFCSGYKDPKAVASFLDYCQRHREGFIQRLNQALKVGWDNDRTVEDASGMQIQNLCNYAAKSSKGFSV</sequence>
<dbReference type="PANTHER" id="PTHR33321:SF3">
    <property type="entry name" value="OS05G0582000 PROTEIN"/>
    <property type="match status" value="1"/>
</dbReference>
<organism evidence="1 2">
    <name type="scientific">Jatropha curcas</name>
    <name type="common">Barbados nut</name>
    <dbReference type="NCBI Taxonomy" id="180498"/>
    <lineage>
        <taxon>Eukaryota</taxon>
        <taxon>Viridiplantae</taxon>
        <taxon>Streptophyta</taxon>
        <taxon>Embryophyta</taxon>
        <taxon>Tracheophyta</taxon>
        <taxon>Spermatophyta</taxon>
        <taxon>Magnoliopsida</taxon>
        <taxon>eudicotyledons</taxon>
        <taxon>Gunneridae</taxon>
        <taxon>Pentapetalae</taxon>
        <taxon>rosids</taxon>
        <taxon>fabids</taxon>
        <taxon>Malpighiales</taxon>
        <taxon>Euphorbiaceae</taxon>
        <taxon>Crotonoideae</taxon>
        <taxon>Jatropheae</taxon>
        <taxon>Jatropha</taxon>
    </lineage>
</organism>